<evidence type="ECO:0000313" key="1">
    <source>
        <dbReference type="EMBL" id="SHM27569.1"/>
    </source>
</evidence>
<accession>A0A1M7HGJ0</accession>
<dbReference type="AlphaFoldDB" id="A0A1M7HGJ0"/>
<reference evidence="1 2" key="1">
    <citation type="submission" date="2016-11" db="EMBL/GenBank/DDBJ databases">
        <authorList>
            <person name="Jaros S."/>
            <person name="Januszkiewicz K."/>
            <person name="Wedrychowicz H."/>
        </authorList>
    </citation>
    <scope>NUCLEOTIDE SEQUENCE [LARGE SCALE GENOMIC DNA]</scope>
    <source>
        <strain evidence="1 2">DSM 15930</strain>
    </source>
</reference>
<organism evidence="1 2">
    <name type="scientific">Anaerosporobacter mobilis DSM 15930</name>
    <dbReference type="NCBI Taxonomy" id="1120996"/>
    <lineage>
        <taxon>Bacteria</taxon>
        <taxon>Bacillati</taxon>
        <taxon>Bacillota</taxon>
        <taxon>Clostridia</taxon>
        <taxon>Lachnospirales</taxon>
        <taxon>Lachnospiraceae</taxon>
        <taxon>Anaerosporobacter</taxon>
    </lineage>
</organism>
<proteinExistence type="predicted"/>
<sequence>MTLLNATSPNNIPTIRTCQRCHKLLTYTYGGPSLCPECIDKDKDDYSKVKEYIQSHANTTVFEVSQVTGVSLKVIMQFVREDRVQIVDTKNKINLKE</sequence>
<evidence type="ECO:0000313" key="2">
    <source>
        <dbReference type="Proteomes" id="UP000184038"/>
    </source>
</evidence>
<keyword evidence="2" id="KW-1185">Reference proteome</keyword>
<dbReference type="EMBL" id="FRCP01000008">
    <property type="protein sequence ID" value="SHM27569.1"/>
    <property type="molecule type" value="Genomic_DNA"/>
</dbReference>
<protein>
    <recommendedName>
        <fullName evidence="3">Flagellar operon protein TIGR03826</fullName>
    </recommendedName>
</protein>
<gene>
    <name evidence="1" type="ORF">SAMN02746066_01357</name>
</gene>
<name>A0A1M7HGJ0_9FIRM</name>
<evidence type="ECO:0008006" key="3">
    <source>
        <dbReference type="Google" id="ProtNLM"/>
    </source>
</evidence>
<dbReference type="STRING" id="1120996.SAMN02746066_01357"/>
<dbReference type="Proteomes" id="UP000184038">
    <property type="component" value="Unassembled WGS sequence"/>
</dbReference>